<evidence type="ECO:0000313" key="1">
    <source>
        <dbReference type="EnsemblMetazoa" id="MESCA000106-PA"/>
    </source>
</evidence>
<name>T1GA60_MEGSC</name>
<evidence type="ECO:0000313" key="2">
    <source>
        <dbReference type="Proteomes" id="UP000015102"/>
    </source>
</evidence>
<dbReference type="HOGENOM" id="CLU_2087555_0_0_1"/>
<dbReference type="AlphaFoldDB" id="T1GA60"/>
<dbReference type="EMBL" id="CAQQ02394605">
    <property type="status" value="NOT_ANNOTATED_CDS"/>
    <property type="molecule type" value="Genomic_DNA"/>
</dbReference>
<proteinExistence type="predicted"/>
<organism evidence="1 2">
    <name type="scientific">Megaselia scalaris</name>
    <name type="common">Humpbacked fly</name>
    <name type="synonym">Phora scalaris</name>
    <dbReference type="NCBI Taxonomy" id="36166"/>
    <lineage>
        <taxon>Eukaryota</taxon>
        <taxon>Metazoa</taxon>
        <taxon>Ecdysozoa</taxon>
        <taxon>Arthropoda</taxon>
        <taxon>Hexapoda</taxon>
        <taxon>Insecta</taxon>
        <taxon>Pterygota</taxon>
        <taxon>Neoptera</taxon>
        <taxon>Endopterygota</taxon>
        <taxon>Diptera</taxon>
        <taxon>Brachycera</taxon>
        <taxon>Muscomorpha</taxon>
        <taxon>Platypezoidea</taxon>
        <taxon>Phoridae</taxon>
        <taxon>Megaseliini</taxon>
        <taxon>Megaselia</taxon>
    </lineage>
</organism>
<dbReference type="Proteomes" id="UP000015102">
    <property type="component" value="Unassembled WGS sequence"/>
</dbReference>
<sequence length="117" mass="13450">MLEQSPSSAGEQLQKTMKYSCVVHNIDIEIVHDFPKSATVKDLSERGEFEALRYDGSENFTVNRKEVDTSIVLQLHLSYLPTVEVENTLQVPLIFFVTELDIHKEYSQYPRLVLTSM</sequence>
<keyword evidence="2" id="KW-1185">Reference proteome</keyword>
<dbReference type="EMBL" id="CAQQ02394602">
    <property type="status" value="NOT_ANNOTATED_CDS"/>
    <property type="molecule type" value="Genomic_DNA"/>
</dbReference>
<protein>
    <submittedName>
        <fullName evidence="1">Uncharacterized protein</fullName>
    </submittedName>
</protein>
<dbReference type="EMBL" id="CAQQ02394604">
    <property type="status" value="NOT_ANNOTATED_CDS"/>
    <property type="molecule type" value="Genomic_DNA"/>
</dbReference>
<reference evidence="2" key="1">
    <citation type="submission" date="2013-02" db="EMBL/GenBank/DDBJ databases">
        <authorList>
            <person name="Hughes D."/>
        </authorList>
    </citation>
    <scope>NUCLEOTIDE SEQUENCE</scope>
    <source>
        <strain>Durham</strain>
        <strain evidence="2">NC isolate 2 -- Noor lab</strain>
    </source>
</reference>
<reference evidence="1" key="2">
    <citation type="submission" date="2015-06" db="UniProtKB">
        <authorList>
            <consortium name="EnsemblMetazoa"/>
        </authorList>
    </citation>
    <scope>IDENTIFICATION</scope>
</reference>
<dbReference type="EnsemblMetazoa" id="MESCA000106-RA">
    <property type="protein sequence ID" value="MESCA000106-PA"/>
    <property type="gene ID" value="MESCA000106"/>
</dbReference>
<accession>T1GA60</accession>
<dbReference type="EMBL" id="CAQQ02394603">
    <property type="status" value="NOT_ANNOTATED_CDS"/>
    <property type="molecule type" value="Genomic_DNA"/>
</dbReference>